<feature type="region of interest" description="Disordered" evidence="1">
    <location>
        <begin position="48"/>
        <end position="92"/>
    </location>
</feature>
<proteinExistence type="predicted"/>
<evidence type="ECO:0000256" key="1">
    <source>
        <dbReference type="SAM" id="MobiDB-lite"/>
    </source>
</evidence>
<sequence length="92" mass="10097">MCRGTKEFPAPGMQRQIPRSEAEQTSGRGMRRFIEVIAGLKCEARTDETAKTGEVGSTFGENPLPATGSPFGEATQTSRRQHGNRRFLLISN</sequence>
<evidence type="ECO:0000313" key="2">
    <source>
        <dbReference type="EMBL" id="KAL0333666.1"/>
    </source>
</evidence>
<gene>
    <name evidence="2" type="ORF">Sangu_1522800</name>
</gene>
<accession>A0AAW2MT22</accession>
<organism evidence="2">
    <name type="scientific">Sesamum angustifolium</name>
    <dbReference type="NCBI Taxonomy" id="2727405"/>
    <lineage>
        <taxon>Eukaryota</taxon>
        <taxon>Viridiplantae</taxon>
        <taxon>Streptophyta</taxon>
        <taxon>Embryophyta</taxon>
        <taxon>Tracheophyta</taxon>
        <taxon>Spermatophyta</taxon>
        <taxon>Magnoliopsida</taxon>
        <taxon>eudicotyledons</taxon>
        <taxon>Gunneridae</taxon>
        <taxon>Pentapetalae</taxon>
        <taxon>asterids</taxon>
        <taxon>lamiids</taxon>
        <taxon>Lamiales</taxon>
        <taxon>Pedaliaceae</taxon>
        <taxon>Sesamum</taxon>
    </lineage>
</organism>
<dbReference type="AlphaFoldDB" id="A0AAW2MT22"/>
<comment type="caution">
    <text evidence="2">The sequence shown here is derived from an EMBL/GenBank/DDBJ whole genome shotgun (WGS) entry which is preliminary data.</text>
</comment>
<protein>
    <submittedName>
        <fullName evidence="2">Uncharacterized protein</fullName>
    </submittedName>
</protein>
<feature type="region of interest" description="Disordered" evidence="1">
    <location>
        <begin position="1"/>
        <end position="30"/>
    </location>
</feature>
<reference evidence="2" key="2">
    <citation type="journal article" date="2024" name="Plant">
        <title>Genomic evolution and insights into agronomic trait innovations of Sesamum species.</title>
        <authorList>
            <person name="Miao H."/>
            <person name="Wang L."/>
            <person name="Qu L."/>
            <person name="Liu H."/>
            <person name="Sun Y."/>
            <person name="Le M."/>
            <person name="Wang Q."/>
            <person name="Wei S."/>
            <person name="Zheng Y."/>
            <person name="Lin W."/>
            <person name="Duan Y."/>
            <person name="Cao H."/>
            <person name="Xiong S."/>
            <person name="Wang X."/>
            <person name="Wei L."/>
            <person name="Li C."/>
            <person name="Ma Q."/>
            <person name="Ju M."/>
            <person name="Zhao R."/>
            <person name="Li G."/>
            <person name="Mu C."/>
            <person name="Tian Q."/>
            <person name="Mei H."/>
            <person name="Zhang T."/>
            <person name="Gao T."/>
            <person name="Zhang H."/>
        </authorList>
    </citation>
    <scope>NUCLEOTIDE SEQUENCE</scope>
    <source>
        <strain evidence="2">G01</strain>
    </source>
</reference>
<name>A0AAW2MT22_9LAMI</name>
<dbReference type="EMBL" id="JACGWK010000009">
    <property type="protein sequence ID" value="KAL0333666.1"/>
    <property type="molecule type" value="Genomic_DNA"/>
</dbReference>
<reference evidence="2" key="1">
    <citation type="submission" date="2020-06" db="EMBL/GenBank/DDBJ databases">
        <authorList>
            <person name="Li T."/>
            <person name="Hu X."/>
            <person name="Zhang T."/>
            <person name="Song X."/>
            <person name="Zhang H."/>
            <person name="Dai N."/>
            <person name="Sheng W."/>
            <person name="Hou X."/>
            <person name="Wei L."/>
        </authorList>
    </citation>
    <scope>NUCLEOTIDE SEQUENCE</scope>
    <source>
        <strain evidence="2">G01</strain>
        <tissue evidence="2">Leaf</tissue>
    </source>
</reference>